<proteinExistence type="predicted"/>
<reference evidence="1 2" key="1">
    <citation type="journal article" date="2019" name="Nat. Ecol. Evol.">
        <title>Megaphylogeny resolves global patterns of mushroom evolution.</title>
        <authorList>
            <person name="Varga T."/>
            <person name="Krizsan K."/>
            <person name="Foldi C."/>
            <person name="Dima B."/>
            <person name="Sanchez-Garcia M."/>
            <person name="Sanchez-Ramirez S."/>
            <person name="Szollosi G.J."/>
            <person name="Szarkandi J.G."/>
            <person name="Papp V."/>
            <person name="Albert L."/>
            <person name="Andreopoulos W."/>
            <person name="Angelini C."/>
            <person name="Antonin V."/>
            <person name="Barry K.W."/>
            <person name="Bougher N.L."/>
            <person name="Buchanan P."/>
            <person name="Buyck B."/>
            <person name="Bense V."/>
            <person name="Catcheside P."/>
            <person name="Chovatia M."/>
            <person name="Cooper J."/>
            <person name="Damon W."/>
            <person name="Desjardin D."/>
            <person name="Finy P."/>
            <person name="Geml J."/>
            <person name="Haridas S."/>
            <person name="Hughes K."/>
            <person name="Justo A."/>
            <person name="Karasinski D."/>
            <person name="Kautmanova I."/>
            <person name="Kiss B."/>
            <person name="Kocsube S."/>
            <person name="Kotiranta H."/>
            <person name="LaButti K.M."/>
            <person name="Lechner B.E."/>
            <person name="Liimatainen K."/>
            <person name="Lipzen A."/>
            <person name="Lukacs Z."/>
            <person name="Mihaltcheva S."/>
            <person name="Morgado L.N."/>
            <person name="Niskanen T."/>
            <person name="Noordeloos M.E."/>
            <person name="Ohm R.A."/>
            <person name="Ortiz-Santana B."/>
            <person name="Ovrebo C."/>
            <person name="Racz N."/>
            <person name="Riley R."/>
            <person name="Savchenko A."/>
            <person name="Shiryaev A."/>
            <person name="Soop K."/>
            <person name="Spirin V."/>
            <person name="Szebenyi C."/>
            <person name="Tomsovsky M."/>
            <person name="Tulloss R.E."/>
            <person name="Uehling J."/>
            <person name="Grigoriev I.V."/>
            <person name="Vagvolgyi C."/>
            <person name="Papp T."/>
            <person name="Martin F.M."/>
            <person name="Miettinen O."/>
            <person name="Hibbett D.S."/>
            <person name="Nagy L.G."/>
        </authorList>
    </citation>
    <scope>NUCLEOTIDE SEQUENCE [LARGE SCALE GENOMIC DNA]</scope>
    <source>
        <strain evidence="1 2">NL-1719</strain>
    </source>
</reference>
<evidence type="ECO:0000313" key="1">
    <source>
        <dbReference type="EMBL" id="TFK71461.1"/>
    </source>
</evidence>
<dbReference type="EMBL" id="ML208297">
    <property type="protein sequence ID" value="TFK71461.1"/>
    <property type="molecule type" value="Genomic_DNA"/>
</dbReference>
<evidence type="ECO:0000313" key="2">
    <source>
        <dbReference type="Proteomes" id="UP000308600"/>
    </source>
</evidence>
<name>A0ACD3B1G4_9AGAR</name>
<dbReference type="Proteomes" id="UP000308600">
    <property type="component" value="Unassembled WGS sequence"/>
</dbReference>
<protein>
    <submittedName>
        <fullName evidence="1">Uncharacterized protein</fullName>
    </submittedName>
</protein>
<feature type="non-terminal residue" evidence="1">
    <location>
        <position position="132"/>
    </location>
</feature>
<keyword evidence="2" id="KW-1185">Reference proteome</keyword>
<organism evidence="1 2">
    <name type="scientific">Pluteus cervinus</name>
    <dbReference type="NCBI Taxonomy" id="181527"/>
    <lineage>
        <taxon>Eukaryota</taxon>
        <taxon>Fungi</taxon>
        <taxon>Dikarya</taxon>
        <taxon>Basidiomycota</taxon>
        <taxon>Agaricomycotina</taxon>
        <taxon>Agaricomycetes</taxon>
        <taxon>Agaricomycetidae</taxon>
        <taxon>Agaricales</taxon>
        <taxon>Pluteineae</taxon>
        <taxon>Pluteaceae</taxon>
        <taxon>Pluteus</taxon>
    </lineage>
</organism>
<accession>A0ACD3B1G4</accession>
<gene>
    <name evidence="1" type="ORF">BDN72DRAFT_764926</name>
</gene>
<sequence>MTPNSSQYEIANVDREIHALETRIVGLRSTRNTLIPIGQLPAEVLERIFDVARKQGTQTIHLTWVSRAWREVVLGCKTLWALINNSNLRWMSIYLDRSLPIPLVLNFEKAFPKDKILSMALEHLSRVKVLIL</sequence>